<dbReference type="Pfam" id="PF22936">
    <property type="entry name" value="Pol_BBD"/>
    <property type="match status" value="1"/>
</dbReference>
<dbReference type="EMBL" id="JAHUZN010000011">
    <property type="protein sequence ID" value="KAG8479084.1"/>
    <property type="molecule type" value="Genomic_DNA"/>
</dbReference>
<evidence type="ECO:0000259" key="3">
    <source>
        <dbReference type="Pfam" id="PF25597"/>
    </source>
</evidence>
<proteinExistence type="predicted"/>
<feature type="domain" description="Reverse transcriptase Ty1/copia-type" evidence="1">
    <location>
        <begin position="249"/>
        <end position="331"/>
    </location>
</feature>
<dbReference type="PANTHER" id="PTHR11439:SF491">
    <property type="entry name" value="INTEGRASE CATALYTIC DOMAIN-CONTAINING PROTEIN"/>
    <property type="match status" value="1"/>
</dbReference>
<protein>
    <recommendedName>
        <fullName evidence="6">Reverse transcriptase Ty1/copia-type domain-containing protein</fullName>
    </recommendedName>
</protein>
<feature type="domain" description="Retrovirus-related Pol polyprotein from transposon TNT 1-94-like beta-barrel" evidence="2">
    <location>
        <begin position="36"/>
        <end position="87"/>
    </location>
</feature>
<evidence type="ECO:0000259" key="1">
    <source>
        <dbReference type="Pfam" id="PF07727"/>
    </source>
</evidence>
<dbReference type="Proteomes" id="UP000701853">
    <property type="component" value="Chromosome 11"/>
</dbReference>
<evidence type="ECO:0000313" key="4">
    <source>
        <dbReference type="EMBL" id="KAG8479084.1"/>
    </source>
</evidence>
<keyword evidence="5" id="KW-1185">Reference proteome</keyword>
<dbReference type="OrthoDB" id="547913at2759"/>
<dbReference type="InterPro" id="IPR057670">
    <property type="entry name" value="SH3_retrovirus"/>
</dbReference>
<dbReference type="InterPro" id="IPR013103">
    <property type="entry name" value="RVT_2"/>
</dbReference>
<comment type="caution">
    <text evidence="4">The sequence shown here is derived from an EMBL/GenBank/DDBJ whole genome shotgun (WGS) entry which is preliminary data.</text>
</comment>
<dbReference type="InterPro" id="IPR054722">
    <property type="entry name" value="PolX-like_BBD"/>
</dbReference>
<evidence type="ECO:0000259" key="2">
    <source>
        <dbReference type="Pfam" id="PF22936"/>
    </source>
</evidence>
<gene>
    <name evidence="4" type="ORF">CXB51_029923</name>
</gene>
<sequence>MEATNQKGKQLENFVEADAVEDYSDGKLLVAFVNNSKMSPNRDWFTTYKTVSEGVVLMGNNASCKIAGVGTIKVKMFDGVVRTLSDISKGSLVVMKGQEKTAKLYVLQGSTITGHMSENGMTELSKRGLLDGKEFANWSFAEATSTACFLINRSPSVTIEKKTPQEVWSSNLANYSDLKISGCPTYAHVGNGKLEPRFIKCVFLGYKSGVKGTKREIKPSKKYAEANLVAFALNVAEDIDANQEPSNYSKAGYSQIPGVDFTDVFSPVVKHCSIQVLLGIVAIHDLELEQLDVKIAFLYGEFEEDIYMQQPEGFTISEKEDYVCLLKKSLYDDEIEYMSHVSYSSEMGSLMYAMVCSRLDLSYAFNAFSRYMANPSKEHWKVVKWILRYLQETTDVCLQFGRTRDGIVGYVDADFAGP</sequence>
<dbReference type="Pfam" id="PF25597">
    <property type="entry name" value="SH3_retrovirus"/>
    <property type="match status" value="1"/>
</dbReference>
<dbReference type="Pfam" id="PF07727">
    <property type="entry name" value="RVT_2"/>
    <property type="match status" value="1"/>
</dbReference>
<evidence type="ECO:0000313" key="5">
    <source>
        <dbReference type="Proteomes" id="UP000701853"/>
    </source>
</evidence>
<name>A0A8J5Y823_9ROSI</name>
<feature type="domain" description="Retroviral polymerase SH3-like" evidence="3">
    <location>
        <begin position="183"/>
        <end position="217"/>
    </location>
</feature>
<reference evidence="4 5" key="1">
    <citation type="journal article" date="2021" name="bioRxiv">
        <title>The Gossypium anomalum genome as a resource for cotton improvement and evolutionary analysis of hybrid incompatibility.</title>
        <authorList>
            <person name="Grover C.E."/>
            <person name="Yuan D."/>
            <person name="Arick M.A."/>
            <person name="Miller E.R."/>
            <person name="Hu G."/>
            <person name="Peterson D.G."/>
            <person name="Wendel J.F."/>
            <person name="Udall J.A."/>
        </authorList>
    </citation>
    <scope>NUCLEOTIDE SEQUENCE [LARGE SCALE GENOMIC DNA]</scope>
    <source>
        <strain evidence="4">JFW-Udall</strain>
        <tissue evidence="4">Leaf</tissue>
    </source>
</reference>
<organism evidence="4 5">
    <name type="scientific">Gossypium anomalum</name>
    <dbReference type="NCBI Taxonomy" id="47600"/>
    <lineage>
        <taxon>Eukaryota</taxon>
        <taxon>Viridiplantae</taxon>
        <taxon>Streptophyta</taxon>
        <taxon>Embryophyta</taxon>
        <taxon>Tracheophyta</taxon>
        <taxon>Spermatophyta</taxon>
        <taxon>Magnoliopsida</taxon>
        <taxon>eudicotyledons</taxon>
        <taxon>Gunneridae</taxon>
        <taxon>Pentapetalae</taxon>
        <taxon>rosids</taxon>
        <taxon>malvids</taxon>
        <taxon>Malvales</taxon>
        <taxon>Malvaceae</taxon>
        <taxon>Malvoideae</taxon>
        <taxon>Gossypium</taxon>
    </lineage>
</organism>
<dbReference type="AlphaFoldDB" id="A0A8J5Y823"/>
<evidence type="ECO:0008006" key="6">
    <source>
        <dbReference type="Google" id="ProtNLM"/>
    </source>
</evidence>
<accession>A0A8J5Y823</accession>
<dbReference type="PANTHER" id="PTHR11439">
    <property type="entry name" value="GAG-POL-RELATED RETROTRANSPOSON"/>
    <property type="match status" value="1"/>
</dbReference>